<dbReference type="InterPro" id="IPR029787">
    <property type="entry name" value="Nucleotide_cyclase"/>
</dbReference>
<dbReference type="Proteomes" id="UP000515908">
    <property type="component" value="Chromosome 26"/>
</dbReference>
<feature type="coiled-coil region" evidence="1">
    <location>
        <begin position="57"/>
        <end position="127"/>
    </location>
</feature>
<evidence type="ECO:0000256" key="2">
    <source>
        <dbReference type="SAM" id="MobiDB-lite"/>
    </source>
</evidence>
<dbReference type="SUPFAM" id="SSF55073">
    <property type="entry name" value="Nucleotide cyclase"/>
    <property type="match status" value="1"/>
</dbReference>
<feature type="region of interest" description="Disordered" evidence="2">
    <location>
        <begin position="236"/>
        <end position="262"/>
    </location>
</feature>
<reference evidence="3 4" key="1">
    <citation type="submission" date="2020-08" db="EMBL/GenBank/DDBJ databases">
        <authorList>
            <person name="Newling K."/>
            <person name="Davey J."/>
            <person name="Forrester S."/>
        </authorList>
    </citation>
    <scope>NUCLEOTIDE SEQUENCE [LARGE SCALE GENOMIC DNA]</scope>
    <source>
        <strain evidence="4">Crithidia deanei Carvalho (ATCC PRA-265)</strain>
    </source>
</reference>
<feature type="compositionally biased region" description="Basic and acidic residues" evidence="2">
    <location>
        <begin position="364"/>
        <end position="374"/>
    </location>
</feature>
<dbReference type="InterPro" id="IPR050697">
    <property type="entry name" value="Adenylyl/Guanylyl_Cyclase_3/4"/>
</dbReference>
<feature type="coiled-coil region" evidence="1">
    <location>
        <begin position="799"/>
        <end position="830"/>
    </location>
</feature>
<evidence type="ECO:0000256" key="1">
    <source>
        <dbReference type="SAM" id="Coils"/>
    </source>
</evidence>
<feature type="region of interest" description="Disordered" evidence="2">
    <location>
        <begin position="359"/>
        <end position="378"/>
    </location>
</feature>
<dbReference type="OrthoDB" id="270632at2759"/>
<organism evidence="3 4">
    <name type="scientific">Angomonas deanei</name>
    <dbReference type="NCBI Taxonomy" id="59799"/>
    <lineage>
        <taxon>Eukaryota</taxon>
        <taxon>Discoba</taxon>
        <taxon>Euglenozoa</taxon>
        <taxon>Kinetoplastea</taxon>
        <taxon>Metakinetoplastina</taxon>
        <taxon>Trypanosomatida</taxon>
        <taxon>Trypanosomatidae</taxon>
        <taxon>Strigomonadinae</taxon>
        <taxon>Angomonas</taxon>
    </lineage>
</organism>
<dbReference type="AlphaFoldDB" id="A0A7G2CVR2"/>
<keyword evidence="4" id="KW-1185">Reference proteome</keyword>
<sequence>MSGPKTTKTTGVYAGDLIPGTYLKTKTGTVRGEELFSRPDLERPWRTTAAQKRAADIALKEREIEELLRLCSSLRTELSNAKSDARFLEYSILEKTKKEISEKQDCVTALEEKCAKLEKEKDELKENTEYQIRLLKSQHEGELLSLKSEAKISTERCVELAKTCQKQVDDIKEVSKREMEYLESRYNMRVDELNAELRAVRESNKAAEEHYHEQTAATKSMLARIESDYKERLRASEQRVEEMRKRHETDIETERKAKENSLAESRKAAEQLAAALIDKDEVLQRYTLWNNYVLSALDKFYHNFVNALPLCVVEPVDPELRQIPELYAPRAVLEDPEAKVVIERIAYRLLQLKLTKSFSNSGEEEGKNGDRFPSDADLQQVTDKQDRLQDAIYETEEKISQLDASCGSLLSRLYFFSDNLEHAIANAPKDIAPPISNVVFVCLTLPFGQMLWSNDADTTRTAVVLLHSTVRLKMKEYGAYESFSDDVSMLLSFDDAVAACRFCIESQLWLMNIPWPSALLNSPLACEEQDKEARIVFRGLRVAMTIHSGEAFIEPSPIPVGNGVYKSHYYGRAVSQIVHISSLAQGGQILVSKQAWNICLRKRHELGQLVVSELGNVPVLSFNSATGIQEKQSIEILQLSPPALKGRNFVPFSKTNVSGVSPLTGVRKAILVTEIESIESKRAALAEAINLLHEEYRTVTNDMVSLTSRTRRSRMHFHLLPPPEMVVQMNDLYTVMEKVAIRAEEISGDIQNLEHLSNDLDTQAKGLREYFKQQELVEGKEQDLRLELEVTTHRMEQMMKDAHQKHRKEKEKYSAALQEKEQIIRKLCEASVEKRGFNIAPNKR</sequence>
<keyword evidence="1" id="KW-0175">Coiled coil</keyword>
<dbReference type="VEuPathDB" id="TriTrypDB:ADEAN_001005700"/>
<dbReference type="Gene3D" id="3.30.70.1230">
    <property type="entry name" value="Nucleotide cyclase"/>
    <property type="match status" value="1"/>
</dbReference>
<name>A0A7G2CVR2_9TRYP</name>
<protein>
    <recommendedName>
        <fullName evidence="5">Guanylate cyclase domain-containing protein</fullName>
    </recommendedName>
</protein>
<dbReference type="EMBL" id="LR877170">
    <property type="protein sequence ID" value="CAD2222513.1"/>
    <property type="molecule type" value="Genomic_DNA"/>
</dbReference>
<gene>
    <name evidence="3" type="ORF">ADEAN_001005700</name>
</gene>
<proteinExistence type="predicted"/>
<evidence type="ECO:0000313" key="3">
    <source>
        <dbReference type="EMBL" id="CAD2222513.1"/>
    </source>
</evidence>
<dbReference type="PANTHER" id="PTHR43081:SF1">
    <property type="entry name" value="ADENYLATE CYCLASE, TERMINAL-DIFFERENTIATION SPECIFIC"/>
    <property type="match status" value="1"/>
</dbReference>
<evidence type="ECO:0000313" key="4">
    <source>
        <dbReference type="Proteomes" id="UP000515908"/>
    </source>
</evidence>
<dbReference type="PANTHER" id="PTHR43081">
    <property type="entry name" value="ADENYLATE CYCLASE, TERMINAL-DIFFERENTIATION SPECIFIC-RELATED"/>
    <property type="match status" value="1"/>
</dbReference>
<evidence type="ECO:0008006" key="5">
    <source>
        <dbReference type="Google" id="ProtNLM"/>
    </source>
</evidence>
<accession>A0A7G2CVR2</accession>